<protein>
    <recommendedName>
        <fullName evidence="6">Ribonuclease VapC</fullName>
        <shortName evidence="6">RNase VapC</shortName>
        <ecNumber evidence="6">3.1.-.-</ecNumber>
    </recommendedName>
    <alternativeName>
        <fullName evidence="6">Toxin VapC</fullName>
    </alternativeName>
</protein>
<dbReference type="InterPro" id="IPR022907">
    <property type="entry name" value="VapC_family"/>
</dbReference>
<dbReference type="InterPro" id="IPR029060">
    <property type="entry name" value="PIN-like_dom_sf"/>
</dbReference>
<accession>A0ABU5RVN8</accession>
<dbReference type="EMBL" id="JAYGHX010000006">
    <property type="protein sequence ID" value="MEA5391783.1"/>
    <property type="molecule type" value="Genomic_DNA"/>
</dbReference>
<dbReference type="PANTHER" id="PTHR35901">
    <property type="entry name" value="RIBONUCLEASE VAPC3"/>
    <property type="match status" value="1"/>
</dbReference>
<evidence type="ECO:0000256" key="4">
    <source>
        <dbReference type="ARBA" id="ARBA00022801"/>
    </source>
</evidence>
<feature type="domain" description="PIN" evidence="7">
    <location>
        <begin position="6"/>
        <end position="126"/>
    </location>
</feature>
<keyword evidence="9" id="KW-1185">Reference proteome</keyword>
<comment type="cofactor">
    <cofactor evidence="6">
        <name>Mg(2+)</name>
        <dbReference type="ChEBI" id="CHEBI:18420"/>
    </cofactor>
</comment>
<dbReference type="SUPFAM" id="SSF88723">
    <property type="entry name" value="PIN domain-like"/>
    <property type="match status" value="1"/>
</dbReference>
<dbReference type="InterPro" id="IPR044153">
    <property type="entry name" value="PIN_Pae0151-like"/>
</dbReference>
<feature type="binding site" evidence="6">
    <location>
        <position position="8"/>
    </location>
    <ligand>
        <name>Mg(2+)</name>
        <dbReference type="ChEBI" id="CHEBI:18420"/>
    </ligand>
</feature>
<dbReference type="EC" id="3.1.-.-" evidence="6"/>
<keyword evidence="1 6" id="KW-1277">Toxin-antitoxin system</keyword>
<keyword evidence="6" id="KW-0800">Toxin</keyword>
<evidence type="ECO:0000313" key="8">
    <source>
        <dbReference type="EMBL" id="MEA5391783.1"/>
    </source>
</evidence>
<feature type="binding site" evidence="6">
    <location>
        <position position="100"/>
    </location>
    <ligand>
        <name>Mg(2+)</name>
        <dbReference type="ChEBI" id="CHEBI:18420"/>
    </ligand>
</feature>
<keyword evidence="5 6" id="KW-0460">Magnesium</keyword>
<reference evidence="8 9" key="1">
    <citation type="submission" date="2023-12" db="EMBL/GenBank/DDBJ databases">
        <title>Baltic Sea Cyanobacteria.</title>
        <authorList>
            <person name="Delbaje E."/>
            <person name="Fewer D.P."/>
            <person name="Shishido T.K."/>
        </authorList>
    </citation>
    <scope>NUCLEOTIDE SEQUENCE [LARGE SCALE GENOMIC DNA]</scope>
    <source>
        <strain evidence="8 9">UHCC 0139</strain>
    </source>
</reference>
<evidence type="ECO:0000313" key="9">
    <source>
        <dbReference type="Proteomes" id="UP001304461"/>
    </source>
</evidence>
<evidence type="ECO:0000256" key="2">
    <source>
        <dbReference type="ARBA" id="ARBA00022722"/>
    </source>
</evidence>
<gene>
    <name evidence="6" type="primary">vapC</name>
    <name evidence="8" type="ORF">VB738_11000</name>
</gene>
<comment type="similarity">
    <text evidence="6">Belongs to the PINc/VapC protein family.</text>
</comment>
<comment type="function">
    <text evidence="6">Toxic component of a toxin-antitoxin (TA) system. An RNase.</text>
</comment>
<evidence type="ECO:0000256" key="5">
    <source>
        <dbReference type="ARBA" id="ARBA00022842"/>
    </source>
</evidence>
<dbReference type="Proteomes" id="UP001304461">
    <property type="component" value="Unassembled WGS sequence"/>
</dbReference>
<dbReference type="Gene3D" id="3.40.50.1010">
    <property type="entry name" value="5'-nuclease"/>
    <property type="match status" value="1"/>
</dbReference>
<dbReference type="InterPro" id="IPR051619">
    <property type="entry name" value="TypeII_TA_RNase_PINc/VapC"/>
</dbReference>
<sequence length="130" mass="14276">MALACVLDASAAVRLILGDPAAAAVAEQIREAAVVLAPELMLTELANTLWKLQKAGRLADLDPQQLLAEARDLVDRVEPNRHLQTEALALACHHDHPVYDCLYLTLARREAATLISLDRRLQQLAERVLP</sequence>
<evidence type="ECO:0000259" key="7">
    <source>
        <dbReference type="Pfam" id="PF01850"/>
    </source>
</evidence>
<keyword evidence="3 6" id="KW-0479">Metal-binding</keyword>
<keyword evidence="2 6" id="KW-0540">Nuclease</keyword>
<evidence type="ECO:0000256" key="1">
    <source>
        <dbReference type="ARBA" id="ARBA00022649"/>
    </source>
</evidence>
<name>A0ABU5RVN8_9CYAN</name>
<dbReference type="Pfam" id="PF01850">
    <property type="entry name" value="PIN"/>
    <property type="match status" value="1"/>
</dbReference>
<evidence type="ECO:0000256" key="6">
    <source>
        <dbReference type="HAMAP-Rule" id="MF_00265"/>
    </source>
</evidence>
<dbReference type="RefSeq" id="WP_323305771.1">
    <property type="nucleotide sequence ID" value="NZ_JAYGHX010000006.1"/>
</dbReference>
<evidence type="ECO:0000256" key="3">
    <source>
        <dbReference type="ARBA" id="ARBA00022723"/>
    </source>
</evidence>
<dbReference type="PANTHER" id="PTHR35901:SF1">
    <property type="entry name" value="EXONUCLEASE VAPC9"/>
    <property type="match status" value="1"/>
</dbReference>
<comment type="caution">
    <text evidence="8">The sequence shown here is derived from an EMBL/GenBank/DDBJ whole genome shotgun (WGS) entry which is preliminary data.</text>
</comment>
<dbReference type="CDD" id="cd09873">
    <property type="entry name" value="PIN_Pae0151-like"/>
    <property type="match status" value="1"/>
</dbReference>
<dbReference type="HAMAP" id="MF_00265">
    <property type="entry name" value="VapC_Nob1"/>
    <property type="match status" value="1"/>
</dbReference>
<dbReference type="InterPro" id="IPR002716">
    <property type="entry name" value="PIN_dom"/>
</dbReference>
<organism evidence="8 9">
    <name type="scientific">Cyanobium gracile UHCC 0139</name>
    <dbReference type="NCBI Taxonomy" id="3110308"/>
    <lineage>
        <taxon>Bacteria</taxon>
        <taxon>Bacillati</taxon>
        <taxon>Cyanobacteriota</taxon>
        <taxon>Cyanophyceae</taxon>
        <taxon>Synechococcales</taxon>
        <taxon>Prochlorococcaceae</taxon>
        <taxon>Cyanobium</taxon>
    </lineage>
</organism>
<keyword evidence="4 6" id="KW-0378">Hydrolase</keyword>
<proteinExistence type="inferred from homology"/>